<comment type="caution">
    <text evidence="3">Lacks conserved residue(s) required for the propagation of feature annotation.</text>
</comment>
<dbReference type="SUPFAM" id="SSF57546">
    <property type="entry name" value="Crisp domain-like"/>
    <property type="match status" value="1"/>
</dbReference>
<evidence type="ECO:0000313" key="6">
    <source>
        <dbReference type="EMBL" id="KAF6113302.1"/>
    </source>
</evidence>
<accession>A0A834EGB6</accession>
<dbReference type="Pfam" id="PF00188">
    <property type="entry name" value="CAP"/>
    <property type="match status" value="1"/>
</dbReference>
<feature type="domain" description="ShKT" evidence="5">
    <location>
        <begin position="213"/>
        <end position="246"/>
    </location>
</feature>
<organism evidence="6 7">
    <name type="scientific">Phyllostomus discolor</name>
    <name type="common">pale spear-nosed bat</name>
    <dbReference type="NCBI Taxonomy" id="89673"/>
    <lineage>
        <taxon>Eukaryota</taxon>
        <taxon>Metazoa</taxon>
        <taxon>Chordata</taxon>
        <taxon>Craniata</taxon>
        <taxon>Vertebrata</taxon>
        <taxon>Euteleostomi</taxon>
        <taxon>Mammalia</taxon>
        <taxon>Eutheria</taxon>
        <taxon>Laurasiatheria</taxon>
        <taxon>Chiroptera</taxon>
        <taxon>Yangochiroptera</taxon>
        <taxon>Phyllostomidae</taxon>
        <taxon>Phyllostominae</taxon>
        <taxon>Phyllostomus</taxon>
    </lineage>
</organism>
<gene>
    <name evidence="6" type="ORF">HJG60_003312</name>
</gene>
<feature type="chain" id="PRO_5033024441" evidence="4">
    <location>
        <begin position="23"/>
        <end position="251"/>
    </location>
</feature>
<evidence type="ECO:0000256" key="2">
    <source>
        <dbReference type="ARBA" id="ARBA00023157"/>
    </source>
</evidence>
<sequence length="251" mass="28124">MTLFPVLLFLAAVLFPFFPANGQDPKFDALSTTQKEVQSEIVNKHNDLRRAVTPPASNMLKMTWESKAAANAQTWANKCTHKHSNRQNRGIGMIFFLGEMKCGENIFMSSNPVSWSHAIQSWFDEKDDFIYGVGPKDPDAVIGHYTQVAWYSSFLVGCGTAYCPNQRKLKYYYVCHYCSAGNVVSRRYTPYLQGTPCASCPNHCDNGLCTNTCKYEDVFSNCKKLKEQVGCDNALTKGSCKASCNCSDKIY</sequence>
<comment type="caution">
    <text evidence="6">The sequence shown here is derived from an EMBL/GenBank/DDBJ whole genome shotgun (WGS) entry which is preliminary data.</text>
</comment>
<dbReference type="AlphaFoldDB" id="A0A834EGB6"/>
<feature type="signal peptide" evidence="4">
    <location>
        <begin position="1"/>
        <end position="22"/>
    </location>
</feature>
<dbReference type="PROSITE" id="PS51670">
    <property type="entry name" value="SHKT"/>
    <property type="match status" value="1"/>
</dbReference>
<dbReference type="FunFam" id="1.10.10.740:FF:000001">
    <property type="entry name" value="Cysteine-rich secretory protein 2"/>
    <property type="match status" value="1"/>
</dbReference>
<dbReference type="InterPro" id="IPR018244">
    <property type="entry name" value="Allrgn_V5/Tpx1_CS"/>
</dbReference>
<dbReference type="InterPro" id="IPR034117">
    <property type="entry name" value="SCP_CRISP"/>
</dbReference>
<dbReference type="PROSITE" id="PS01009">
    <property type="entry name" value="CRISP_1"/>
    <property type="match status" value="1"/>
</dbReference>
<dbReference type="InterPro" id="IPR035940">
    <property type="entry name" value="CAP_sf"/>
</dbReference>
<evidence type="ECO:0000313" key="7">
    <source>
        <dbReference type="Proteomes" id="UP000664940"/>
    </source>
</evidence>
<evidence type="ECO:0000259" key="5">
    <source>
        <dbReference type="PROSITE" id="PS51670"/>
    </source>
</evidence>
<dbReference type="Gene3D" id="3.40.33.10">
    <property type="entry name" value="CAP"/>
    <property type="match status" value="1"/>
</dbReference>
<evidence type="ECO:0000256" key="1">
    <source>
        <dbReference type="ARBA" id="ARBA00009923"/>
    </source>
</evidence>
<dbReference type="PRINTS" id="PR00838">
    <property type="entry name" value="V5ALLERGEN"/>
</dbReference>
<feature type="disulfide bond" evidence="3">
    <location>
        <begin position="222"/>
        <end position="240"/>
    </location>
</feature>
<dbReference type="InterPro" id="IPR042076">
    <property type="entry name" value="Crisp-like_dom"/>
</dbReference>
<comment type="similarity">
    <text evidence="1">Belongs to the CRISP family.</text>
</comment>
<dbReference type="Proteomes" id="UP000664940">
    <property type="component" value="Unassembled WGS sequence"/>
</dbReference>
<dbReference type="FunFam" id="3.40.33.10:FF:000005">
    <property type="entry name" value="Cysteine-rich secretory protein 2"/>
    <property type="match status" value="1"/>
</dbReference>
<evidence type="ECO:0000256" key="4">
    <source>
        <dbReference type="SAM" id="SignalP"/>
    </source>
</evidence>
<dbReference type="InterPro" id="IPR002413">
    <property type="entry name" value="V5_allergen-like"/>
</dbReference>
<dbReference type="InterPro" id="IPR014044">
    <property type="entry name" value="CAP_dom"/>
</dbReference>
<dbReference type="GO" id="GO:0005576">
    <property type="term" value="C:extracellular region"/>
    <property type="evidence" value="ECO:0007669"/>
    <property type="project" value="InterPro"/>
</dbReference>
<dbReference type="InterPro" id="IPR001283">
    <property type="entry name" value="CRISP-related"/>
</dbReference>
<dbReference type="InterPro" id="IPR013871">
    <property type="entry name" value="Cysteine_rich_secretory"/>
</dbReference>
<dbReference type="SMART" id="SM00198">
    <property type="entry name" value="SCP"/>
    <property type="match status" value="1"/>
</dbReference>
<protein>
    <submittedName>
        <fullName evidence="6">Cysteine rich secretory protein 3</fullName>
    </submittedName>
</protein>
<reference evidence="6 7" key="1">
    <citation type="journal article" date="2020" name="Nature">
        <title>Six reference-quality genomes reveal evolution of bat adaptations.</title>
        <authorList>
            <person name="Jebb D."/>
            <person name="Huang Z."/>
            <person name="Pippel M."/>
            <person name="Hughes G.M."/>
            <person name="Lavrichenko K."/>
            <person name="Devanna P."/>
            <person name="Winkler S."/>
            <person name="Jermiin L.S."/>
            <person name="Skirmuntt E.C."/>
            <person name="Katzourakis A."/>
            <person name="Burkitt-Gray L."/>
            <person name="Ray D.A."/>
            <person name="Sullivan K.A.M."/>
            <person name="Roscito J.G."/>
            <person name="Kirilenko B.M."/>
            <person name="Davalos L.M."/>
            <person name="Corthals A.P."/>
            <person name="Power M.L."/>
            <person name="Jones G."/>
            <person name="Ransome R.D."/>
            <person name="Dechmann D.K.N."/>
            <person name="Locatelli A.G."/>
            <person name="Puechmaille S.J."/>
            <person name="Fedrigo O."/>
            <person name="Jarvis E.D."/>
            <person name="Hiller M."/>
            <person name="Vernes S.C."/>
            <person name="Myers E.W."/>
            <person name="Teeling E.C."/>
        </authorList>
    </citation>
    <scope>NUCLEOTIDE SEQUENCE [LARGE SCALE GENOMIC DNA]</scope>
    <source>
        <strain evidence="6">Bat1K_MPI-CBG_1</strain>
    </source>
</reference>
<dbReference type="EMBL" id="JABVXQ010000004">
    <property type="protein sequence ID" value="KAF6113302.1"/>
    <property type="molecule type" value="Genomic_DNA"/>
</dbReference>
<dbReference type="PANTHER" id="PTHR10334">
    <property type="entry name" value="CYSTEINE-RICH SECRETORY PROTEIN-RELATED"/>
    <property type="match status" value="1"/>
</dbReference>
<dbReference type="Pfam" id="PF08562">
    <property type="entry name" value="Crisp"/>
    <property type="match status" value="1"/>
</dbReference>
<dbReference type="SUPFAM" id="SSF55797">
    <property type="entry name" value="PR-1-like"/>
    <property type="match status" value="1"/>
</dbReference>
<feature type="disulfide bond" evidence="3">
    <location>
        <begin position="231"/>
        <end position="244"/>
    </location>
</feature>
<keyword evidence="4" id="KW-0732">Signal</keyword>
<dbReference type="Gene3D" id="1.10.10.740">
    <property type="entry name" value="Crisp domain"/>
    <property type="match status" value="1"/>
</dbReference>
<dbReference type="PRINTS" id="PR00837">
    <property type="entry name" value="V5TPXLIKE"/>
</dbReference>
<dbReference type="InterPro" id="IPR003582">
    <property type="entry name" value="ShKT_dom"/>
</dbReference>
<evidence type="ECO:0000256" key="3">
    <source>
        <dbReference type="PROSITE-ProRule" id="PRU01005"/>
    </source>
</evidence>
<name>A0A834EGB6_9CHIR</name>
<dbReference type="CDD" id="cd05383">
    <property type="entry name" value="CAP_CRISP"/>
    <property type="match status" value="1"/>
</dbReference>
<proteinExistence type="inferred from homology"/>
<keyword evidence="2 3" id="KW-1015">Disulfide bond</keyword>